<accession>A0A482CZM9</accession>
<dbReference type="EMBL" id="CP037572">
    <property type="protein sequence ID" value="QBL99528.1"/>
    <property type="molecule type" value="Genomic_DNA"/>
</dbReference>
<dbReference type="AlphaFoldDB" id="A0A482CZM9"/>
<evidence type="ECO:0000313" key="1">
    <source>
        <dbReference type="EMBL" id="QBL99528.1"/>
    </source>
</evidence>
<geneLocation type="plasmid" evidence="1">
    <name>unnamed</name>
</geneLocation>
<sequence length="80" mass="9647">MLKFKYIILLLFSLFLNINATPIVRPFNFDNWNFDQEVEEDYESSYEIVDGVLINDNDSSENMKAKRILQKIEDLERYYN</sequence>
<name>A0A482CZM9_9SPIR</name>
<keyword evidence="1" id="KW-0614">Plasmid</keyword>
<organism evidence="1">
    <name type="scientific">Borrelia miyamotoi</name>
    <dbReference type="NCBI Taxonomy" id="47466"/>
    <lineage>
        <taxon>Bacteria</taxon>
        <taxon>Pseudomonadati</taxon>
        <taxon>Spirochaetota</taxon>
        <taxon>Spirochaetia</taxon>
        <taxon>Spirochaetales</taxon>
        <taxon>Borreliaceae</taxon>
        <taxon>Borrelia</taxon>
    </lineage>
</organism>
<proteinExistence type="predicted"/>
<protein>
    <submittedName>
        <fullName evidence="1">Uncharacterized protein</fullName>
    </submittedName>
</protein>
<gene>
    <name evidence="1" type="ORF">EZU71_06750</name>
</gene>
<reference evidence="1" key="1">
    <citation type="submission" date="2019-03" db="EMBL/GenBank/DDBJ databases">
        <title>Whole genome sequencing of Borrelia miyamotoi strains isolated at the Russian territory.</title>
        <authorList>
            <person name="Kuleshov K.V."/>
            <person name="Platonov A.E."/>
            <person name="Goptar I.A."/>
            <person name="Shipulin G.A."/>
            <person name="Markelov M.L."/>
            <person name="Koetsveld J."/>
            <person name="Kolyasnikova N.M."/>
            <person name="Sarksyan D.S."/>
            <person name="Toporkova M.G."/>
            <person name="Hovius J.W."/>
        </authorList>
    </citation>
    <scope>NUCLEOTIDE SEQUENCE</scope>
    <source>
        <strain evidence="1">Yekat-18</strain>
        <plasmid evidence="1">unnamed</plasmid>
    </source>
</reference>